<gene>
    <name evidence="2" type="ORF">OCTVUL_1B016822</name>
</gene>
<proteinExistence type="predicted"/>
<sequence>MGDHHTLYSVVGGVTHAHWSLLLFKTAVLGVAPFSFYNMVRSVKKHKMQRRRGDVCQVCSADTCAKIP</sequence>
<evidence type="ECO:0000313" key="3">
    <source>
        <dbReference type="Proteomes" id="UP001162480"/>
    </source>
</evidence>
<keyword evidence="1" id="KW-0812">Transmembrane</keyword>
<dbReference type="AlphaFoldDB" id="A0AA36BVX5"/>
<accession>A0AA36BVX5</accession>
<keyword evidence="1" id="KW-0472">Membrane</keyword>
<feature type="transmembrane region" description="Helical" evidence="1">
    <location>
        <begin position="20"/>
        <end position="40"/>
    </location>
</feature>
<keyword evidence="3" id="KW-1185">Reference proteome</keyword>
<name>A0AA36BVX5_OCTVU</name>
<organism evidence="2 3">
    <name type="scientific">Octopus vulgaris</name>
    <name type="common">Common octopus</name>
    <dbReference type="NCBI Taxonomy" id="6645"/>
    <lineage>
        <taxon>Eukaryota</taxon>
        <taxon>Metazoa</taxon>
        <taxon>Spiralia</taxon>
        <taxon>Lophotrochozoa</taxon>
        <taxon>Mollusca</taxon>
        <taxon>Cephalopoda</taxon>
        <taxon>Coleoidea</taxon>
        <taxon>Octopodiformes</taxon>
        <taxon>Octopoda</taxon>
        <taxon>Incirrata</taxon>
        <taxon>Octopodidae</taxon>
        <taxon>Octopus</taxon>
    </lineage>
</organism>
<evidence type="ECO:0000313" key="2">
    <source>
        <dbReference type="EMBL" id="CAI9740747.1"/>
    </source>
</evidence>
<reference evidence="2" key="1">
    <citation type="submission" date="2023-08" db="EMBL/GenBank/DDBJ databases">
        <authorList>
            <person name="Alioto T."/>
            <person name="Alioto T."/>
            <person name="Gomez Garrido J."/>
        </authorList>
    </citation>
    <scope>NUCLEOTIDE SEQUENCE</scope>
</reference>
<dbReference type="Proteomes" id="UP001162480">
    <property type="component" value="Chromosome 25"/>
</dbReference>
<keyword evidence="1" id="KW-1133">Transmembrane helix</keyword>
<dbReference type="EMBL" id="OX597838">
    <property type="protein sequence ID" value="CAI9740747.1"/>
    <property type="molecule type" value="Genomic_DNA"/>
</dbReference>
<protein>
    <submittedName>
        <fullName evidence="2">Uncharacterized protein</fullName>
    </submittedName>
</protein>
<evidence type="ECO:0000256" key="1">
    <source>
        <dbReference type="SAM" id="Phobius"/>
    </source>
</evidence>